<dbReference type="PRINTS" id="PR01367">
    <property type="entry name" value="BGCRYSTALLIN"/>
</dbReference>
<dbReference type="GO" id="GO:0002088">
    <property type="term" value="P:lens development in camera-type eye"/>
    <property type="evidence" value="ECO:0007669"/>
    <property type="project" value="TreeGrafter"/>
</dbReference>
<dbReference type="Pfam" id="PF00030">
    <property type="entry name" value="Crystall"/>
    <property type="match status" value="2"/>
</dbReference>
<keyword evidence="10" id="KW-1185">Reference proteome</keyword>
<dbReference type="AlphaFoldDB" id="A0A7L2IW73"/>
<comment type="function">
    <text evidence="1">Crystallins are the dominant structural components of the vertebrate eye lens.</text>
</comment>
<protein>
    <recommendedName>
        <fullName evidence="3">Beta-crystallin A4</fullName>
    </recommendedName>
    <alternativeName>
        <fullName evidence="7">Beta-A4 crystallin</fullName>
    </alternativeName>
</protein>
<proteinExistence type="inferred from homology"/>
<dbReference type="InterPro" id="IPR001064">
    <property type="entry name" value="Beta/gamma_crystallin"/>
</dbReference>
<evidence type="ECO:0000256" key="4">
    <source>
        <dbReference type="ARBA" id="ARBA00022613"/>
    </source>
</evidence>
<dbReference type="InterPro" id="IPR011024">
    <property type="entry name" value="G_crystallin-like"/>
</dbReference>
<dbReference type="SMART" id="SM00247">
    <property type="entry name" value="XTALbg"/>
    <property type="match status" value="2"/>
</dbReference>
<dbReference type="EMBL" id="VWYK01105368">
    <property type="protein sequence ID" value="NXR14131.1"/>
    <property type="molecule type" value="Genomic_DNA"/>
</dbReference>
<evidence type="ECO:0000256" key="7">
    <source>
        <dbReference type="ARBA" id="ARBA00032269"/>
    </source>
</evidence>
<organism evidence="9 10">
    <name type="scientific">Semnornis frantzii</name>
    <dbReference type="NCBI Taxonomy" id="91796"/>
    <lineage>
        <taxon>Eukaryota</taxon>
        <taxon>Metazoa</taxon>
        <taxon>Chordata</taxon>
        <taxon>Craniata</taxon>
        <taxon>Vertebrata</taxon>
        <taxon>Euteleostomi</taxon>
        <taxon>Archelosauria</taxon>
        <taxon>Archosauria</taxon>
        <taxon>Dinosauria</taxon>
        <taxon>Saurischia</taxon>
        <taxon>Theropoda</taxon>
        <taxon>Coelurosauria</taxon>
        <taxon>Aves</taxon>
        <taxon>Neognathae</taxon>
        <taxon>Neoaves</taxon>
        <taxon>Telluraves</taxon>
        <taxon>Coraciimorphae</taxon>
        <taxon>Piciformes</taxon>
        <taxon>Ramphastidae</taxon>
        <taxon>Semnornis</taxon>
    </lineage>
</organism>
<evidence type="ECO:0000256" key="5">
    <source>
        <dbReference type="ARBA" id="ARBA00022737"/>
    </source>
</evidence>
<dbReference type="GO" id="GO:0007601">
    <property type="term" value="P:visual perception"/>
    <property type="evidence" value="ECO:0007669"/>
    <property type="project" value="TreeGrafter"/>
</dbReference>
<evidence type="ECO:0000259" key="8">
    <source>
        <dbReference type="PROSITE" id="PS50915"/>
    </source>
</evidence>
<dbReference type="FunFam" id="2.60.20.10:FF:000004">
    <property type="entry name" value="Crystallin beta A4"/>
    <property type="match status" value="1"/>
</dbReference>
<evidence type="ECO:0000256" key="3">
    <source>
        <dbReference type="ARBA" id="ARBA00019489"/>
    </source>
</evidence>
<gene>
    <name evidence="9" type="primary">Cryba4</name>
    <name evidence="9" type="ORF">SEMFRA_R01906</name>
</gene>
<reference evidence="9 10" key="1">
    <citation type="submission" date="2019-09" db="EMBL/GenBank/DDBJ databases">
        <title>Bird 10,000 Genomes (B10K) Project - Family phase.</title>
        <authorList>
            <person name="Zhang G."/>
        </authorList>
    </citation>
    <scope>NUCLEOTIDE SEQUENCE [LARGE SCALE GENOMIC DNA]</scope>
    <source>
        <strain evidence="9">B10K-DU-001-42</strain>
        <tissue evidence="9">Muscle</tissue>
    </source>
</reference>
<comment type="similarity">
    <text evidence="2">Belongs to the beta/gamma-crystallin family.</text>
</comment>
<dbReference type="PANTHER" id="PTHR11818">
    <property type="entry name" value="BETA/GAMMA CRYSTALLIN"/>
    <property type="match status" value="1"/>
</dbReference>
<evidence type="ECO:0000313" key="10">
    <source>
        <dbReference type="Proteomes" id="UP000536381"/>
    </source>
</evidence>
<dbReference type="PROSITE" id="PS50915">
    <property type="entry name" value="CRYSTALLIN_BETA_GAMMA"/>
    <property type="match status" value="1"/>
</dbReference>
<keyword evidence="5" id="KW-0677">Repeat</keyword>
<evidence type="ECO:0000256" key="1">
    <source>
        <dbReference type="ARBA" id="ARBA00003689"/>
    </source>
</evidence>
<comment type="subunit">
    <text evidence="6">Homo/heterodimer, or complexes of higher-order. The structure of beta-crystallin oligomers seems to be stabilized through interactions between the N-terminal arms.</text>
</comment>
<keyword evidence="4" id="KW-0273">Eye lens protein</keyword>
<feature type="domain" description="Beta/gamma crystallin 'Greek key'" evidence="8">
    <location>
        <begin position="100"/>
        <end position="141"/>
    </location>
</feature>
<evidence type="ECO:0000256" key="2">
    <source>
        <dbReference type="ARBA" id="ARBA00009646"/>
    </source>
</evidence>
<dbReference type="Proteomes" id="UP000536381">
    <property type="component" value="Unassembled WGS sequence"/>
</dbReference>
<feature type="non-terminal residue" evidence="9">
    <location>
        <position position="191"/>
    </location>
</feature>
<evidence type="ECO:0000313" key="9">
    <source>
        <dbReference type="EMBL" id="NXR14131.1"/>
    </source>
</evidence>
<name>A0A7L2IW73_9PICI</name>
<evidence type="ECO:0000256" key="6">
    <source>
        <dbReference type="ARBA" id="ARBA00025922"/>
    </source>
</evidence>
<dbReference type="PANTHER" id="PTHR11818:SF19">
    <property type="entry name" value="BETA-CRYSTALLIN A4"/>
    <property type="match status" value="1"/>
</dbReference>
<dbReference type="SUPFAM" id="SSF49695">
    <property type="entry name" value="gamma-Crystallin-like"/>
    <property type="match status" value="1"/>
</dbReference>
<accession>A0A7L2IW73</accession>
<dbReference type="GO" id="GO:0005212">
    <property type="term" value="F:structural constituent of eye lens"/>
    <property type="evidence" value="ECO:0007669"/>
    <property type="project" value="UniProtKB-KW"/>
</dbReference>
<comment type="caution">
    <text evidence="9">The sequence shown here is derived from an EMBL/GenBank/DDBJ whole genome shotgun (WGS) entry which is preliminary data.</text>
</comment>
<dbReference type="InterPro" id="IPR050252">
    <property type="entry name" value="Beta/Gamma-Crystallin"/>
</dbReference>
<dbReference type="Gene3D" id="2.60.20.10">
    <property type="entry name" value="Crystallins"/>
    <property type="match status" value="2"/>
</dbReference>
<feature type="non-terminal residue" evidence="9">
    <location>
        <position position="1"/>
    </location>
</feature>
<sequence length="191" mass="21747">MSQRCRRSSGLWKIVVWDEAFFQGKRHEFTADCYSTPEHGFSTARSFKIESSSLWNAVSSQFVLERGEYPCWEAWSGSNAYHVERMCSFRPIACADHGHSRLMLFEQENFQGRRGELSDDCPSLPALGWGSSSVGSFLVCSGAWVCSQYPGYRGFQYLLESDSSTGEYKHVREWGSHAQTGQVQSIRRVQQ</sequence>
<dbReference type="OrthoDB" id="8688215at2759"/>